<organism evidence="3 4">
    <name type="scientific">Kipferlia bialata</name>
    <dbReference type="NCBI Taxonomy" id="797122"/>
    <lineage>
        <taxon>Eukaryota</taxon>
        <taxon>Metamonada</taxon>
        <taxon>Carpediemonas-like organisms</taxon>
        <taxon>Kipferlia</taxon>
    </lineage>
</organism>
<protein>
    <submittedName>
        <fullName evidence="3">Uncharacterized protein</fullName>
    </submittedName>
</protein>
<dbReference type="AlphaFoldDB" id="A0A9K3CRR6"/>
<evidence type="ECO:0000313" key="4">
    <source>
        <dbReference type="Proteomes" id="UP000265618"/>
    </source>
</evidence>
<feature type="transmembrane region" description="Helical" evidence="2">
    <location>
        <begin position="12"/>
        <end position="37"/>
    </location>
</feature>
<name>A0A9K3CRR6_9EUKA</name>
<dbReference type="EMBL" id="BDIP01000303">
    <property type="protein sequence ID" value="GIQ81085.1"/>
    <property type="molecule type" value="Genomic_DNA"/>
</dbReference>
<evidence type="ECO:0000256" key="1">
    <source>
        <dbReference type="SAM" id="MobiDB-lite"/>
    </source>
</evidence>
<keyword evidence="2" id="KW-1133">Transmembrane helix</keyword>
<accession>A0A9K3CRR6</accession>
<proteinExistence type="predicted"/>
<feature type="compositionally biased region" description="Polar residues" evidence="1">
    <location>
        <begin position="305"/>
        <end position="314"/>
    </location>
</feature>
<feature type="transmembrane region" description="Helical" evidence="2">
    <location>
        <begin position="158"/>
        <end position="179"/>
    </location>
</feature>
<comment type="caution">
    <text evidence="3">The sequence shown here is derived from an EMBL/GenBank/DDBJ whole genome shotgun (WGS) entry which is preliminary data.</text>
</comment>
<feature type="compositionally biased region" description="Low complexity" evidence="1">
    <location>
        <begin position="291"/>
        <end position="301"/>
    </location>
</feature>
<dbReference type="Proteomes" id="UP000265618">
    <property type="component" value="Unassembled WGS sequence"/>
</dbReference>
<reference evidence="3 4" key="1">
    <citation type="journal article" date="2018" name="PLoS ONE">
        <title>The draft genome of Kipferlia bialata reveals reductive genome evolution in fornicate parasites.</title>
        <authorList>
            <person name="Tanifuji G."/>
            <person name="Takabayashi S."/>
            <person name="Kume K."/>
            <person name="Takagi M."/>
            <person name="Nakayama T."/>
            <person name="Kamikawa R."/>
            <person name="Inagaki Y."/>
            <person name="Hashimoto T."/>
        </authorList>
    </citation>
    <scope>NUCLEOTIDE SEQUENCE [LARGE SCALE GENOMIC DNA]</scope>
    <source>
        <strain evidence="3">NY0173</strain>
    </source>
</reference>
<keyword evidence="4" id="KW-1185">Reference proteome</keyword>
<evidence type="ECO:0000313" key="3">
    <source>
        <dbReference type="EMBL" id="GIQ81085.1"/>
    </source>
</evidence>
<gene>
    <name evidence="3" type="ORF">KIPB_001988</name>
</gene>
<evidence type="ECO:0000256" key="2">
    <source>
        <dbReference type="SAM" id="Phobius"/>
    </source>
</evidence>
<feature type="region of interest" description="Disordered" evidence="1">
    <location>
        <begin position="230"/>
        <end position="329"/>
    </location>
</feature>
<keyword evidence="2" id="KW-0472">Membrane</keyword>
<keyword evidence="2" id="KW-0812">Transmembrane</keyword>
<sequence>MVRHHRKRQENTPCGCLVAGIVVAVFAGLGGAALIWLSGTSENICNYSTPATLIVDSKNMQSSGSADSQTYRCDVCLKSGIQTFADYYYASSSLIGATSSSYNTHNTYCGQFTVDSPVSMYILADMARDMCSFYSDSVSAVTPTQKENACSYGGYQKIGGIACFCLVPIFIAWGILGCIKMTATKAAKAAALGAVVGAGVGAVSGGLANRGHGETSNPLTTMAQQTVAAYTPSPAPAPGPVSTQSPQYPPAQTAPAPYGQPSYAHAPQNPAQTGPYGAPGYGAGAPPAPAPGVYSAYGAPAQPDQYGQNASSNPGPAYIPPSQADQAFY</sequence>
<feature type="compositionally biased region" description="Low complexity" evidence="1">
    <location>
        <begin position="242"/>
        <end position="261"/>
    </location>
</feature>